<keyword evidence="4" id="KW-0812">Transmembrane</keyword>
<feature type="domain" description="Phospholipid/glycerol acyltransferase" evidence="5">
    <location>
        <begin position="323"/>
        <end position="448"/>
    </location>
</feature>
<dbReference type="PANTHER" id="PTHR10983:SF16">
    <property type="entry name" value="LYSOCARDIOLIPIN ACYLTRANSFERASE 1"/>
    <property type="match status" value="1"/>
</dbReference>
<dbReference type="GO" id="GO:0005783">
    <property type="term" value="C:endoplasmic reticulum"/>
    <property type="evidence" value="ECO:0007669"/>
    <property type="project" value="TreeGrafter"/>
</dbReference>
<keyword evidence="4" id="KW-0472">Membrane</keyword>
<evidence type="ECO:0000256" key="3">
    <source>
        <dbReference type="ARBA" id="ARBA00023315"/>
    </source>
</evidence>
<dbReference type="SMART" id="SM00563">
    <property type="entry name" value="PlsC"/>
    <property type="match status" value="1"/>
</dbReference>
<evidence type="ECO:0000313" key="7">
    <source>
        <dbReference type="Proteomes" id="UP001211907"/>
    </source>
</evidence>
<keyword evidence="2" id="KW-0808">Transferase</keyword>
<reference evidence="6" key="1">
    <citation type="submission" date="2020-05" db="EMBL/GenBank/DDBJ databases">
        <title>Phylogenomic resolution of chytrid fungi.</title>
        <authorList>
            <person name="Stajich J.E."/>
            <person name="Amses K."/>
            <person name="Simmons R."/>
            <person name="Seto K."/>
            <person name="Myers J."/>
            <person name="Bonds A."/>
            <person name="Quandt C.A."/>
            <person name="Barry K."/>
            <person name="Liu P."/>
            <person name="Grigoriev I."/>
            <person name="Longcore J.E."/>
            <person name="James T.Y."/>
        </authorList>
    </citation>
    <scope>NUCLEOTIDE SEQUENCE</scope>
    <source>
        <strain evidence="6">JEL0513</strain>
    </source>
</reference>
<dbReference type="CDD" id="cd07990">
    <property type="entry name" value="LPLAT_LCLAT1-like"/>
    <property type="match status" value="1"/>
</dbReference>
<dbReference type="InterPro" id="IPR032098">
    <property type="entry name" value="Acyltransf_C"/>
</dbReference>
<feature type="transmembrane region" description="Helical" evidence="4">
    <location>
        <begin position="290"/>
        <end position="312"/>
    </location>
</feature>
<sequence>MFLDAVYPKNIHMHVRRFPIKDIPGFSDSDIATLSHDDRLLLFDAWLNRMWLEKDQLMTRFFEYGELGSLTASEPRIRVPLIPHSNDWIQIALLFSAAYFLLRFYWSVVRFSFSLVAHVLLSIFDFVGLERSFLWLVQVQNGKKNHHHATYTNTYTNTNTNTNTNSGMDVLRSLLFGGDSIPGSAPGSAGAASSSLLDTDPNSLATTSGVGSVNVQQQQQQQQQQNRKPIFYINLVIFSVLVSTTALAVCLLGLPAAIPLVLAQRLKVKETVFQLIHRWFRAYVRHLERAFAASLVLIAAVFLRGSVLVVTGDWDKLDCSKRNLVFSNHQIYPDWYYLWLFAWFRNCQADFRIILIKVLASLPLLGQGMQLFEFIFLNQKLAQDRVIIHSSISTALADGPHHPLFLLLFPEGTLNTPGNVSKSRAYAEKNRIAEHPKYCILPKSTGLYIMLQNLTPDVDECFDLTVAYGGVAADEVPYEVLLPDKVYLEGKYPREIHVDVRRHVVAELPGFRASDAVAAEAQETEAIKKEFDEWLRSVWADKDAKLANFYATNALTNDRKEIVPLIPRVEDWVYFIALFAGLYIVVPIYARIVYWAAVVVWKVTVGVIFAGLVQLFGVSRLTVWAAFMVYFKQTVGIEDVTIL</sequence>
<name>A0AAD5SQA0_9FUNG</name>
<feature type="transmembrane region" description="Helical" evidence="4">
    <location>
        <begin position="598"/>
        <end position="618"/>
    </location>
</feature>
<dbReference type="AlphaFoldDB" id="A0AAD5SQA0"/>
<evidence type="ECO:0000256" key="1">
    <source>
        <dbReference type="ARBA" id="ARBA00008655"/>
    </source>
</evidence>
<proteinExistence type="inferred from homology"/>
<evidence type="ECO:0000313" key="6">
    <source>
        <dbReference type="EMBL" id="KAJ3086788.1"/>
    </source>
</evidence>
<comment type="caution">
    <text evidence="6">The sequence shown here is derived from an EMBL/GenBank/DDBJ whole genome shotgun (WGS) entry which is preliminary data.</text>
</comment>
<dbReference type="InterPro" id="IPR002123">
    <property type="entry name" value="Plipid/glycerol_acylTrfase"/>
</dbReference>
<evidence type="ECO:0000259" key="5">
    <source>
        <dbReference type="SMART" id="SM00563"/>
    </source>
</evidence>
<evidence type="ECO:0000256" key="4">
    <source>
        <dbReference type="SAM" id="Phobius"/>
    </source>
</evidence>
<keyword evidence="4" id="KW-1133">Transmembrane helix</keyword>
<organism evidence="6 7">
    <name type="scientific">Physocladia obscura</name>
    <dbReference type="NCBI Taxonomy" id="109957"/>
    <lineage>
        <taxon>Eukaryota</taxon>
        <taxon>Fungi</taxon>
        <taxon>Fungi incertae sedis</taxon>
        <taxon>Chytridiomycota</taxon>
        <taxon>Chytridiomycota incertae sedis</taxon>
        <taxon>Chytridiomycetes</taxon>
        <taxon>Chytridiales</taxon>
        <taxon>Chytriomycetaceae</taxon>
        <taxon>Physocladia</taxon>
    </lineage>
</organism>
<dbReference type="PANTHER" id="PTHR10983">
    <property type="entry name" value="1-ACYLGLYCEROL-3-PHOSPHATE ACYLTRANSFERASE-RELATED"/>
    <property type="match status" value="1"/>
</dbReference>
<feature type="transmembrane region" description="Helical" evidence="4">
    <location>
        <begin position="572"/>
        <end position="592"/>
    </location>
</feature>
<protein>
    <recommendedName>
        <fullName evidence="5">Phospholipid/glycerol acyltransferase domain-containing protein</fullName>
    </recommendedName>
</protein>
<gene>
    <name evidence="6" type="ORF">HK100_008589</name>
</gene>
<dbReference type="SUPFAM" id="SSF69593">
    <property type="entry name" value="Glycerol-3-phosphate (1)-acyltransferase"/>
    <property type="match status" value="1"/>
</dbReference>
<accession>A0AAD5SQA0</accession>
<feature type="non-terminal residue" evidence="6">
    <location>
        <position position="643"/>
    </location>
</feature>
<dbReference type="Pfam" id="PF16076">
    <property type="entry name" value="Acyltransf_C"/>
    <property type="match status" value="1"/>
</dbReference>
<keyword evidence="7" id="KW-1185">Reference proteome</keyword>
<dbReference type="GO" id="GO:0016746">
    <property type="term" value="F:acyltransferase activity"/>
    <property type="evidence" value="ECO:0007669"/>
    <property type="project" value="UniProtKB-KW"/>
</dbReference>
<evidence type="ECO:0000256" key="2">
    <source>
        <dbReference type="ARBA" id="ARBA00022679"/>
    </source>
</evidence>
<feature type="transmembrane region" description="Helical" evidence="4">
    <location>
        <begin position="88"/>
        <end position="106"/>
    </location>
</feature>
<dbReference type="Proteomes" id="UP001211907">
    <property type="component" value="Unassembled WGS sequence"/>
</dbReference>
<dbReference type="Pfam" id="PF01553">
    <property type="entry name" value="Acyltransferase"/>
    <property type="match status" value="1"/>
</dbReference>
<dbReference type="EMBL" id="JADGJH010004201">
    <property type="protein sequence ID" value="KAJ3086788.1"/>
    <property type="molecule type" value="Genomic_DNA"/>
</dbReference>
<comment type="similarity">
    <text evidence="1">Belongs to the 1-acyl-sn-glycerol-3-phosphate acyltransferase family.</text>
</comment>
<keyword evidence="3" id="KW-0012">Acyltransferase</keyword>
<feature type="transmembrane region" description="Helical" evidence="4">
    <location>
        <begin position="231"/>
        <end position="258"/>
    </location>
</feature>
<dbReference type="GO" id="GO:0036149">
    <property type="term" value="P:phosphatidylinositol acyl-chain remodeling"/>
    <property type="evidence" value="ECO:0007669"/>
    <property type="project" value="TreeGrafter"/>
</dbReference>